<proteinExistence type="predicted"/>
<feature type="region of interest" description="Disordered" evidence="1">
    <location>
        <begin position="250"/>
        <end position="291"/>
    </location>
</feature>
<dbReference type="EMBL" id="BPLQ01003280">
    <property type="protein sequence ID" value="GIX99304.1"/>
    <property type="molecule type" value="Genomic_DNA"/>
</dbReference>
<sequence>MNDVCKRVLNRGFHRVERYHAKCLRQVKSQLPRRESERRKHSLARHCDILTAVETRLSLLGMTFMKFIEMDLCCFIPGKVLDEIYKVLRYVTSEKNPVRAHEVLQELRDLSSMAMEHFDEKISPAFRKRKDAGPKIVTGINIYQPSVSHHPKTSRHNGCEHKPHKWKEEVKNIAQKLSMSRREIQSLKSKVLDGNKSTTELEKKFLEMHSMFTSQLEKFKETDLKIDALTRLVESRIPVTPLLVASKETQTIPLEDDTARNNTSDKAESEPKKQKPRYQLKGRPAKRLRKN</sequence>
<dbReference type="GO" id="GO:0000209">
    <property type="term" value="P:protein polyubiquitination"/>
    <property type="evidence" value="ECO:0007669"/>
    <property type="project" value="TreeGrafter"/>
</dbReference>
<accession>A0AAV4PRL0</accession>
<protein>
    <submittedName>
        <fullName evidence="2">F-box only protein 28</fullName>
    </submittedName>
</protein>
<dbReference type="PANTHER" id="PTHR13252:SF9">
    <property type="entry name" value="F-BOX ONLY PROTEIN 28"/>
    <property type="match status" value="1"/>
</dbReference>
<name>A0AAV4PRL0_9ARAC</name>
<dbReference type="AlphaFoldDB" id="A0AAV4PRL0"/>
<feature type="compositionally biased region" description="Basic residues" evidence="1">
    <location>
        <begin position="274"/>
        <end position="291"/>
    </location>
</feature>
<keyword evidence="3" id="KW-1185">Reference proteome</keyword>
<dbReference type="InterPro" id="IPR039719">
    <property type="entry name" value="FBXO28"/>
</dbReference>
<evidence type="ECO:0000256" key="1">
    <source>
        <dbReference type="SAM" id="MobiDB-lite"/>
    </source>
</evidence>
<organism evidence="2 3">
    <name type="scientific">Caerostris darwini</name>
    <dbReference type="NCBI Taxonomy" id="1538125"/>
    <lineage>
        <taxon>Eukaryota</taxon>
        <taxon>Metazoa</taxon>
        <taxon>Ecdysozoa</taxon>
        <taxon>Arthropoda</taxon>
        <taxon>Chelicerata</taxon>
        <taxon>Arachnida</taxon>
        <taxon>Araneae</taxon>
        <taxon>Araneomorphae</taxon>
        <taxon>Entelegynae</taxon>
        <taxon>Araneoidea</taxon>
        <taxon>Araneidae</taxon>
        <taxon>Caerostris</taxon>
    </lineage>
</organism>
<evidence type="ECO:0000313" key="3">
    <source>
        <dbReference type="Proteomes" id="UP001054837"/>
    </source>
</evidence>
<comment type="caution">
    <text evidence="2">The sequence shown here is derived from an EMBL/GenBank/DDBJ whole genome shotgun (WGS) entry which is preliminary data.</text>
</comment>
<reference evidence="2 3" key="1">
    <citation type="submission" date="2021-06" db="EMBL/GenBank/DDBJ databases">
        <title>Caerostris darwini draft genome.</title>
        <authorList>
            <person name="Kono N."/>
            <person name="Arakawa K."/>
        </authorList>
    </citation>
    <scope>NUCLEOTIDE SEQUENCE [LARGE SCALE GENOMIC DNA]</scope>
</reference>
<feature type="compositionally biased region" description="Basic and acidic residues" evidence="1">
    <location>
        <begin position="257"/>
        <end position="273"/>
    </location>
</feature>
<dbReference type="PANTHER" id="PTHR13252">
    <property type="entry name" value="F-BOX ONLY PROTEIN 28"/>
    <property type="match status" value="1"/>
</dbReference>
<dbReference type="Proteomes" id="UP001054837">
    <property type="component" value="Unassembled WGS sequence"/>
</dbReference>
<gene>
    <name evidence="2" type="primary">FBXO28</name>
    <name evidence="2" type="ORF">CDAR_447791</name>
</gene>
<evidence type="ECO:0000313" key="2">
    <source>
        <dbReference type="EMBL" id="GIX99304.1"/>
    </source>
</evidence>